<protein>
    <submittedName>
        <fullName evidence="1">Uncharacterized protein</fullName>
    </submittedName>
</protein>
<accession>A0ACB9K3A6</accession>
<dbReference type="Proteomes" id="UP001056120">
    <property type="component" value="Linkage Group LG01"/>
</dbReference>
<sequence length="171" mass="18779">MYLLSGSLDKTIKVWGATESGNIEEVYKHDVDDKKRRACYVHAKTTVFAYMICPLTVERIVRQSSEPASSKGSTLQSDIVLPLLEAGSEDCLTILSTVTKGIVRKKRSSRSAAGGVGRLPASLASLEAGSEDCLAILSTVTNGIVRKKKFEVRSWWCRASPGFSRFTRSRF</sequence>
<name>A0ACB9K3A6_9ASTR</name>
<organism evidence="1 2">
    <name type="scientific">Smallanthus sonchifolius</name>
    <dbReference type="NCBI Taxonomy" id="185202"/>
    <lineage>
        <taxon>Eukaryota</taxon>
        <taxon>Viridiplantae</taxon>
        <taxon>Streptophyta</taxon>
        <taxon>Embryophyta</taxon>
        <taxon>Tracheophyta</taxon>
        <taxon>Spermatophyta</taxon>
        <taxon>Magnoliopsida</taxon>
        <taxon>eudicotyledons</taxon>
        <taxon>Gunneridae</taxon>
        <taxon>Pentapetalae</taxon>
        <taxon>asterids</taxon>
        <taxon>campanulids</taxon>
        <taxon>Asterales</taxon>
        <taxon>Asteraceae</taxon>
        <taxon>Asteroideae</taxon>
        <taxon>Heliantheae alliance</taxon>
        <taxon>Millerieae</taxon>
        <taxon>Smallanthus</taxon>
    </lineage>
</organism>
<gene>
    <name evidence="1" type="ORF">L1987_00856</name>
</gene>
<evidence type="ECO:0000313" key="2">
    <source>
        <dbReference type="Proteomes" id="UP001056120"/>
    </source>
</evidence>
<keyword evidence="2" id="KW-1185">Reference proteome</keyword>
<reference evidence="2" key="1">
    <citation type="journal article" date="2022" name="Mol. Ecol. Resour.">
        <title>The genomes of chicory, endive, great burdock and yacon provide insights into Asteraceae palaeo-polyploidization history and plant inulin production.</title>
        <authorList>
            <person name="Fan W."/>
            <person name="Wang S."/>
            <person name="Wang H."/>
            <person name="Wang A."/>
            <person name="Jiang F."/>
            <person name="Liu H."/>
            <person name="Zhao H."/>
            <person name="Xu D."/>
            <person name="Zhang Y."/>
        </authorList>
    </citation>
    <scope>NUCLEOTIDE SEQUENCE [LARGE SCALE GENOMIC DNA]</scope>
    <source>
        <strain evidence="2">cv. Yunnan</strain>
    </source>
</reference>
<proteinExistence type="predicted"/>
<dbReference type="EMBL" id="CM042018">
    <property type="protein sequence ID" value="KAI3826800.1"/>
    <property type="molecule type" value="Genomic_DNA"/>
</dbReference>
<evidence type="ECO:0000313" key="1">
    <source>
        <dbReference type="EMBL" id="KAI3826800.1"/>
    </source>
</evidence>
<comment type="caution">
    <text evidence="1">The sequence shown here is derived from an EMBL/GenBank/DDBJ whole genome shotgun (WGS) entry which is preliminary data.</text>
</comment>
<reference evidence="1 2" key="2">
    <citation type="journal article" date="2022" name="Mol. Ecol. Resour.">
        <title>The genomes of chicory, endive, great burdock and yacon provide insights into Asteraceae paleo-polyploidization history and plant inulin production.</title>
        <authorList>
            <person name="Fan W."/>
            <person name="Wang S."/>
            <person name="Wang H."/>
            <person name="Wang A."/>
            <person name="Jiang F."/>
            <person name="Liu H."/>
            <person name="Zhao H."/>
            <person name="Xu D."/>
            <person name="Zhang Y."/>
        </authorList>
    </citation>
    <scope>NUCLEOTIDE SEQUENCE [LARGE SCALE GENOMIC DNA]</scope>
    <source>
        <strain evidence="2">cv. Yunnan</strain>
        <tissue evidence="1">Leaves</tissue>
    </source>
</reference>